<dbReference type="RefSeq" id="WP_125039419.1">
    <property type="nucleotide sequence ID" value="NZ_BHZF01000002.1"/>
</dbReference>
<feature type="coiled-coil region" evidence="1">
    <location>
        <begin position="123"/>
        <end position="150"/>
    </location>
</feature>
<sequence length="389" mass="43658">MRKLIPLFISSVVLTSAQLLGQTQKTDSIPMVNIQIEVDGTKISISTPDIRKISEKDLDEIVRNITQNAQKFAIRSEKMLNRIHELPDQDLRVVRQSDSLIARLQSVLDSSMSITIKSKNNWKKALDKHFEQFDLQLQNLDRELSQLESIVGVPHSANDAPEITIEMPGFKIQKDSVTIMKFPKSSNRSATAFHFSTGINQLGDNSVLDADLLRSWTFSIGVHGFRRFSPNSPSGLLYGLQYRWTAFGLNTDTRVAVTPTGTEFQIDPNSTATRSRLRSQSLEAPMLFVLSSRRGYTRHLYFGLGVFGGWRFANSTYVRDLTGANNMERNTITKASYHVNPLYAGARAILGFKGFTATASYEFNSYFRSQANLPNMPLMSLTIGVDLDD</sequence>
<evidence type="ECO:0008006" key="4">
    <source>
        <dbReference type="Google" id="ProtNLM"/>
    </source>
</evidence>
<keyword evidence="3" id="KW-1185">Reference proteome</keyword>
<dbReference type="EMBL" id="QPJS01000002">
    <property type="protein sequence ID" value="RCX03962.1"/>
    <property type="molecule type" value="Genomic_DNA"/>
</dbReference>
<dbReference type="Proteomes" id="UP000253517">
    <property type="component" value="Unassembled WGS sequence"/>
</dbReference>
<comment type="caution">
    <text evidence="2">The sequence shown here is derived from an EMBL/GenBank/DDBJ whole genome shotgun (WGS) entry which is preliminary data.</text>
</comment>
<organism evidence="2 3">
    <name type="scientific">Schleiferia thermophila</name>
    <dbReference type="NCBI Taxonomy" id="884107"/>
    <lineage>
        <taxon>Bacteria</taxon>
        <taxon>Pseudomonadati</taxon>
        <taxon>Bacteroidota</taxon>
        <taxon>Flavobacteriia</taxon>
        <taxon>Flavobacteriales</taxon>
        <taxon>Schleiferiaceae</taxon>
        <taxon>Schleiferia</taxon>
    </lineage>
</organism>
<protein>
    <recommendedName>
        <fullName evidence="4">Outer membrane protein beta-barrel domain-containing protein</fullName>
    </recommendedName>
</protein>
<evidence type="ECO:0000313" key="3">
    <source>
        <dbReference type="Proteomes" id="UP000253517"/>
    </source>
</evidence>
<evidence type="ECO:0000256" key="1">
    <source>
        <dbReference type="SAM" id="Coils"/>
    </source>
</evidence>
<proteinExistence type="predicted"/>
<keyword evidence="1" id="KW-0175">Coiled coil</keyword>
<reference evidence="2 3" key="1">
    <citation type="submission" date="2018-07" db="EMBL/GenBank/DDBJ databases">
        <title>Genomic Encyclopedia of Type Strains, Phase IV (KMG-IV): sequencing the most valuable type-strain genomes for metagenomic binning, comparative biology and taxonomic classification.</title>
        <authorList>
            <person name="Goeker M."/>
        </authorList>
    </citation>
    <scope>NUCLEOTIDE SEQUENCE [LARGE SCALE GENOMIC DNA]</scope>
    <source>
        <strain evidence="2 3">DSM 21410</strain>
    </source>
</reference>
<name>A0A369A3R2_9FLAO</name>
<dbReference type="AlphaFoldDB" id="A0A369A3R2"/>
<gene>
    <name evidence="2" type="ORF">DES35_102421</name>
</gene>
<evidence type="ECO:0000313" key="2">
    <source>
        <dbReference type="EMBL" id="RCX03962.1"/>
    </source>
</evidence>
<accession>A0A369A3R2</accession>